<dbReference type="AlphaFoldDB" id="A0A953N9L4"/>
<dbReference type="GO" id="GO:0003824">
    <property type="term" value="F:catalytic activity"/>
    <property type="evidence" value="ECO:0007669"/>
    <property type="project" value="InterPro"/>
</dbReference>
<dbReference type="Proteomes" id="UP000739565">
    <property type="component" value="Unassembled WGS sequence"/>
</dbReference>
<proteinExistence type="predicted"/>
<protein>
    <submittedName>
        <fullName evidence="1">DUF2848 domain-containing protein</fullName>
    </submittedName>
</protein>
<dbReference type="InterPro" id="IPR021269">
    <property type="entry name" value="DUF2848"/>
</dbReference>
<dbReference type="InterPro" id="IPR036663">
    <property type="entry name" value="Fumarylacetoacetase_C_sf"/>
</dbReference>
<evidence type="ECO:0000313" key="1">
    <source>
        <dbReference type="EMBL" id="MBZ1350503.1"/>
    </source>
</evidence>
<organism evidence="1 2">
    <name type="scientific">Zwartia hollandica</name>
    <dbReference type="NCBI Taxonomy" id="324606"/>
    <lineage>
        <taxon>Bacteria</taxon>
        <taxon>Pseudomonadati</taxon>
        <taxon>Pseudomonadota</taxon>
        <taxon>Betaproteobacteria</taxon>
        <taxon>Burkholderiales</taxon>
        <taxon>Alcaligenaceae</taxon>
        <taxon>Zwartia</taxon>
    </lineage>
</organism>
<accession>A0A953N9L4</accession>
<dbReference type="Pfam" id="PF11010">
    <property type="entry name" value="DUF2848"/>
    <property type="match status" value="1"/>
</dbReference>
<name>A0A953N9L4_9BURK</name>
<gene>
    <name evidence="1" type="ORF">KZZ10_07570</name>
</gene>
<comment type="caution">
    <text evidence="1">The sequence shown here is derived from an EMBL/GenBank/DDBJ whole genome shotgun (WGS) entry which is preliminary data.</text>
</comment>
<reference evidence="1" key="1">
    <citation type="submission" date="2021-07" db="EMBL/GenBank/DDBJ databases">
        <title>New genus and species of the family Alcaligenaceae.</title>
        <authorList>
            <person name="Hahn M.W."/>
        </authorList>
    </citation>
    <scope>NUCLEOTIDE SEQUENCE</scope>
    <source>
        <strain evidence="1">LF4-65</strain>
    </source>
</reference>
<dbReference type="EMBL" id="JAHXRI010000006">
    <property type="protein sequence ID" value="MBZ1350503.1"/>
    <property type="molecule type" value="Genomic_DNA"/>
</dbReference>
<sequence length="227" mass="25200">MNLLFDLINNNTVTKIQTNIEQMIIAGWAGRDHAAIEHHIEELAAIGVPRPSSVPLFYRVSNQLLTQDSIVQMVGNEGSGEVEVFVFMHNDQLLISLTSDHTDRGLETVSVALSKQVCSKPVGRQAWLFSDVAAHWDQLIIESYVYENGIQVLYQSGPLSALLPPLDLISRYTNKGTLPKGTAMSCGTVGTRGAIRPSPLFEMRLIDPVRKCELTHRYEVELLDKVS</sequence>
<dbReference type="SUPFAM" id="SSF56529">
    <property type="entry name" value="FAH"/>
    <property type="match status" value="1"/>
</dbReference>
<evidence type="ECO:0000313" key="2">
    <source>
        <dbReference type="Proteomes" id="UP000739565"/>
    </source>
</evidence>
<keyword evidence="2" id="KW-1185">Reference proteome</keyword>
<dbReference type="RefSeq" id="WP_259660879.1">
    <property type="nucleotide sequence ID" value="NZ_JAHXRI010000006.1"/>
</dbReference>